<reference evidence="2" key="1">
    <citation type="submission" date="2014-12" db="EMBL/GenBank/DDBJ databases">
        <title>Insight into the proteome of Arion vulgaris.</title>
        <authorList>
            <person name="Aradska J."/>
            <person name="Bulat T."/>
            <person name="Smidak R."/>
            <person name="Sarate P."/>
            <person name="Gangsoo J."/>
            <person name="Sialana F."/>
            <person name="Bilban M."/>
            <person name="Lubec G."/>
        </authorList>
    </citation>
    <scope>NUCLEOTIDE SEQUENCE</scope>
    <source>
        <tissue evidence="2">Skin</tissue>
    </source>
</reference>
<evidence type="ECO:0000313" key="2">
    <source>
        <dbReference type="EMBL" id="CEK93177.1"/>
    </source>
</evidence>
<accession>A0A0B7BJU9</accession>
<dbReference type="EMBL" id="HACG01046312">
    <property type="protein sequence ID" value="CEK93177.1"/>
    <property type="molecule type" value="Transcribed_RNA"/>
</dbReference>
<keyword evidence="1" id="KW-0812">Transmembrane</keyword>
<keyword evidence="1" id="KW-1133">Transmembrane helix</keyword>
<evidence type="ECO:0000256" key="1">
    <source>
        <dbReference type="SAM" id="Phobius"/>
    </source>
</evidence>
<organism evidence="2">
    <name type="scientific">Arion vulgaris</name>
    <dbReference type="NCBI Taxonomy" id="1028688"/>
    <lineage>
        <taxon>Eukaryota</taxon>
        <taxon>Metazoa</taxon>
        <taxon>Spiralia</taxon>
        <taxon>Lophotrochozoa</taxon>
        <taxon>Mollusca</taxon>
        <taxon>Gastropoda</taxon>
        <taxon>Heterobranchia</taxon>
        <taxon>Euthyneura</taxon>
        <taxon>Panpulmonata</taxon>
        <taxon>Eupulmonata</taxon>
        <taxon>Stylommatophora</taxon>
        <taxon>Helicina</taxon>
        <taxon>Arionoidea</taxon>
        <taxon>Arionidae</taxon>
        <taxon>Arion</taxon>
    </lineage>
</organism>
<dbReference type="AlphaFoldDB" id="A0A0B7BJU9"/>
<sequence>MLNLKTGPTFYHVALATNAYILTCSLPLLHAYRHTDTKQVHFYSYCHNNT</sequence>
<protein>
    <submittedName>
        <fullName evidence="2">Uncharacterized protein</fullName>
    </submittedName>
</protein>
<feature type="transmembrane region" description="Helical" evidence="1">
    <location>
        <begin position="12"/>
        <end position="32"/>
    </location>
</feature>
<name>A0A0B7BJU9_9EUPU</name>
<gene>
    <name evidence="2" type="primary">ORF192521</name>
</gene>
<keyword evidence="1" id="KW-0472">Membrane</keyword>
<proteinExistence type="predicted"/>